<sequence>MKNILRKLPTFIGVCILMILTSCTTSKSVVSQGVNLSKYKYVAVIDDDTYRMPPELVQYQIQLYDAVEQSGLTLINQYRINELTQSEQSALLLATFGVAVSQEETVITVNFIDFNTDRPLVSCRGAYTTLGISHDADIKGALKRVGEQISKTFK</sequence>
<comment type="caution">
    <text evidence="1">The sequence shown here is derived from an EMBL/GenBank/DDBJ whole genome shotgun (WGS) entry which is preliminary data.</text>
</comment>
<evidence type="ECO:0008006" key="3">
    <source>
        <dbReference type="Google" id="ProtNLM"/>
    </source>
</evidence>
<reference evidence="1 2" key="1">
    <citation type="submission" date="2020-08" db="EMBL/GenBank/DDBJ databases">
        <title>A Genomic Blueprint of the Chicken Gut Microbiome.</title>
        <authorList>
            <person name="Gilroy R."/>
            <person name="Ravi A."/>
            <person name="Getino M."/>
            <person name="Pursley I."/>
            <person name="Horton D.L."/>
            <person name="Alikhan N.-F."/>
            <person name="Baker D."/>
            <person name="Gharbi K."/>
            <person name="Hall N."/>
            <person name="Watson M."/>
            <person name="Adriaenssens E.M."/>
            <person name="Foster-Nyarko E."/>
            <person name="Jarju S."/>
            <person name="Secka A."/>
            <person name="Antonio M."/>
            <person name="Oren A."/>
            <person name="Chaudhuri R."/>
            <person name="La Ragione R.M."/>
            <person name="Hildebrand F."/>
            <person name="Pallen M.J."/>
        </authorList>
    </citation>
    <scope>NUCLEOTIDE SEQUENCE [LARGE SCALE GENOMIC DNA]</scope>
    <source>
        <strain evidence="1 2">Sa1CVN1</strain>
    </source>
</reference>
<name>A0ABR8YBV5_9BACT</name>
<evidence type="ECO:0000313" key="1">
    <source>
        <dbReference type="EMBL" id="MBD8041689.1"/>
    </source>
</evidence>
<accession>A0ABR8YBV5</accession>
<dbReference type="PROSITE" id="PS51257">
    <property type="entry name" value="PROKAR_LIPOPROTEIN"/>
    <property type="match status" value="1"/>
</dbReference>
<dbReference type="Proteomes" id="UP000620874">
    <property type="component" value="Unassembled WGS sequence"/>
</dbReference>
<gene>
    <name evidence="1" type="ORF">H9625_14830</name>
</gene>
<protein>
    <recommendedName>
        <fullName evidence="3">DUF4410 domain-containing protein</fullName>
    </recommendedName>
</protein>
<evidence type="ECO:0000313" key="2">
    <source>
        <dbReference type="Proteomes" id="UP000620874"/>
    </source>
</evidence>
<dbReference type="EMBL" id="JACSPP010000063">
    <property type="protein sequence ID" value="MBD8041689.1"/>
    <property type="molecule type" value="Genomic_DNA"/>
</dbReference>
<keyword evidence="2" id="KW-1185">Reference proteome</keyword>
<organism evidence="1 2">
    <name type="scientific">Phocaeicola intestinalis</name>
    <dbReference type="NCBI Taxonomy" id="2762212"/>
    <lineage>
        <taxon>Bacteria</taxon>
        <taxon>Pseudomonadati</taxon>
        <taxon>Bacteroidota</taxon>
        <taxon>Bacteroidia</taxon>
        <taxon>Bacteroidales</taxon>
        <taxon>Bacteroidaceae</taxon>
        <taxon>Phocaeicola</taxon>
    </lineage>
</organism>
<proteinExistence type="predicted"/>